<comment type="subcellular location">
    <subcellularLocation>
        <location evidence="1">Membrane</location>
        <topology evidence="1">Multi-pass membrane protein</topology>
    </subcellularLocation>
</comment>
<feature type="transmembrane region" description="Helical" evidence="5">
    <location>
        <begin position="140"/>
        <end position="159"/>
    </location>
</feature>
<keyword evidence="2 5" id="KW-0812">Transmembrane</keyword>
<proteinExistence type="predicted"/>
<gene>
    <name evidence="7" type="primary">eamA</name>
    <name evidence="7" type="ORF">LAL4801_04974</name>
</gene>
<evidence type="ECO:0000313" key="8">
    <source>
        <dbReference type="Proteomes" id="UP000048926"/>
    </source>
</evidence>
<feature type="transmembrane region" description="Helical" evidence="5">
    <location>
        <begin position="210"/>
        <end position="231"/>
    </location>
</feature>
<feature type="transmembrane region" description="Helical" evidence="5">
    <location>
        <begin position="238"/>
        <end position="258"/>
    </location>
</feature>
<dbReference type="InterPro" id="IPR037185">
    <property type="entry name" value="EmrE-like"/>
</dbReference>
<protein>
    <submittedName>
        <fullName evidence="7">Putative amino-acid metabolite efflux pump</fullName>
    </submittedName>
</protein>
<feature type="transmembrane region" description="Helical" evidence="5">
    <location>
        <begin position="88"/>
        <end position="108"/>
    </location>
</feature>
<dbReference type="GO" id="GO:0016020">
    <property type="term" value="C:membrane"/>
    <property type="evidence" value="ECO:0007669"/>
    <property type="project" value="UniProtKB-SubCell"/>
</dbReference>
<evidence type="ECO:0000259" key="6">
    <source>
        <dbReference type="Pfam" id="PF00892"/>
    </source>
</evidence>
<reference evidence="8" key="1">
    <citation type="submission" date="2015-07" db="EMBL/GenBank/DDBJ databases">
        <authorList>
            <person name="Rodrigo-Torres Lidia"/>
            <person name="Arahal R.David."/>
        </authorList>
    </citation>
    <scope>NUCLEOTIDE SEQUENCE [LARGE SCALE GENOMIC DNA]</scope>
    <source>
        <strain evidence="8">CECT 4801</strain>
    </source>
</reference>
<sequence>MKGRDILLALVVVSVWGFNFVVIKIGLQELPPILFAALRFALAAFPAVLFLKRPRTSMKLVVLFGLFMFALQFGLLFAGMHLGIPAGLASLVLQVHVFITIALAVAFLGETASPAQIAGATLATAGLGLVAFNLTGSTTLTGLGLVVLAACSWAIANLVTKRIGTVDLLSLVAWGSLVAPLPLLLLSAFVEGLDVYRQVYETVSWRGLFALFYIVYPTTLLGFSVWSGLLARYPAATVAPFTLLVPIVGMLSAALVLGEPLEPWKLGAAALVVSGLCVNLFGWPSAARLRRTGG</sequence>
<feature type="domain" description="EamA" evidence="6">
    <location>
        <begin position="6"/>
        <end position="131"/>
    </location>
</feature>
<dbReference type="InterPro" id="IPR000620">
    <property type="entry name" value="EamA_dom"/>
</dbReference>
<name>A0A0M6Y8V0_9HYPH</name>
<dbReference type="PANTHER" id="PTHR32322">
    <property type="entry name" value="INNER MEMBRANE TRANSPORTER"/>
    <property type="match status" value="1"/>
</dbReference>
<dbReference type="Pfam" id="PF00892">
    <property type="entry name" value="EamA"/>
    <property type="match status" value="2"/>
</dbReference>
<dbReference type="RefSeq" id="WP_055660315.1">
    <property type="nucleotide sequence ID" value="NZ_CXST01000003.1"/>
</dbReference>
<feature type="transmembrane region" description="Helical" evidence="5">
    <location>
        <begin position="7"/>
        <end position="27"/>
    </location>
</feature>
<accession>A0A0M6Y8V0</accession>
<dbReference type="SUPFAM" id="SSF103481">
    <property type="entry name" value="Multidrug resistance efflux transporter EmrE"/>
    <property type="match status" value="2"/>
</dbReference>
<dbReference type="Proteomes" id="UP000048926">
    <property type="component" value="Unassembled WGS sequence"/>
</dbReference>
<keyword evidence="3 5" id="KW-1133">Transmembrane helix</keyword>
<dbReference type="AlphaFoldDB" id="A0A0M6Y8V0"/>
<evidence type="ECO:0000256" key="3">
    <source>
        <dbReference type="ARBA" id="ARBA00022989"/>
    </source>
</evidence>
<evidence type="ECO:0000256" key="1">
    <source>
        <dbReference type="ARBA" id="ARBA00004141"/>
    </source>
</evidence>
<dbReference type="OrthoDB" id="7158585at2"/>
<evidence type="ECO:0000313" key="7">
    <source>
        <dbReference type="EMBL" id="CTQ46515.1"/>
    </source>
</evidence>
<feature type="transmembrane region" description="Helical" evidence="5">
    <location>
        <begin position="60"/>
        <end position="82"/>
    </location>
</feature>
<feature type="transmembrane region" description="Helical" evidence="5">
    <location>
        <begin position="171"/>
        <end position="190"/>
    </location>
</feature>
<dbReference type="EMBL" id="CXST01000003">
    <property type="protein sequence ID" value="CTQ46515.1"/>
    <property type="molecule type" value="Genomic_DNA"/>
</dbReference>
<evidence type="ECO:0000256" key="4">
    <source>
        <dbReference type="ARBA" id="ARBA00023136"/>
    </source>
</evidence>
<feature type="transmembrane region" description="Helical" evidence="5">
    <location>
        <begin position="264"/>
        <end position="283"/>
    </location>
</feature>
<dbReference type="InterPro" id="IPR050638">
    <property type="entry name" value="AA-Vitamin_Transporters"/>
</dbReference>
<evidence type="ECO:0000256" key="2">
    <source>
        <dbReference type="ARBA" id="ARBA00022692"/>
    </source>
</evidence>
<dbReference type="PANTHER" id="PTHR32322:SF9">
    <property type="entry name" value="AMINO-ACID METABOLITE EFFLUX PUMP-RELATED"/>
    <property type="match status" value="1"/>
</dbReference>
<keyword evidence="8" id="KW-1185">Reference proteome</keyword>
<feature type="transmembrane region" description="Helical" evidence="5">
    <location>
        <begin position="115"/>
        <end position="134"/>
    </location>
</feature>
<dbReference type="STRING" id="187304.B0E33_12020"/>
<keyword evidence="4 5" id="KW-0472">Membrane</keyword>
<organism evidence="7 8">
    <name type="scientific">Roseibium aggregatum</name>
    <dbReference type="NCBI Taxonomy" id="187304"/>
    <lineage>
        <taxon>Bacteria</taxon>
        <taxon>Pseudomonadati</taxon>
        <taxon>Pseudomonadota</taxon>
        <taxon>Alphaproteobacteria</taxon>
        <taxon>Hyphomicrobiales</taxon>
        <taxon>Stappiaceae</taxon>
        <taxon>Roseibium</taxon>
    </lineage>
</organism>
<feature type="domain" description="EamA" evidence="6">
    <location>
        <begin position="141"/>
        <end position="279"/>
    </location>
</feature>
<evidence type="ECO:0000256" key="5">
    <source>
        <dbReference type="SAM" id="Phobius"/>
    </source>
</evidence>
<feature type="transmembrane region" description="Helical" evidence="5">
    <location>
        <begin position="33"/>
        <end position="51"/>
    </location>
</feature>